<feature type="region of interest" description="Disordered" evidence="1">
    <location>
        <begin position="1"/>
        <end position="56"/>
    </location>
</feature>
<dbReference type="EMBL" id="GG745345">
    <property type="protein sequence ID" value="KNE64743.1"/>
    <property type="molecule type" value="Genomic_DNA"/>
</dbReference>
<feature type="transmembrane region" description="Helical" evidence="2">
    <location>
        <begin position="259"/>
        <end position="278"/>
    </location>
</feature>
<name>A0A0L0SQB7_ALLM3</name>
<evidence type="ECO:0000313" key="4">
    <source>
        <dbReference type="Proteomes" id="UP000054350"/>
    </source>
</evidence>
<protein>
    <submittedName>
        <fullName evidence="3">Uncharacterized protein</fullName>
    </submittedName>
</protein>
<accession>A0A0L0SQB7</accession>
<proteinExistence type="predicted"/>
<dbReference type="VEuPathDB" id="FungiDB:AMAG_10092"/>
<keyword evidence="2" id="KW-0812">Transmembrane</keyword>
<reference evidence="3 4" key="1">
    <citation type="submission" date="2009-11" db="EMBL/GenBank/DDBJ databases">
        <title>Annotation of Allomyces macrogynus ATCC 38327.</title>
        <authorList>
            <consortium name="The Broad Institute Genome Sequencing Platform"/>
            <person name="Russ C."/>
            <person name="Cuomo C."/>
            <person name="Burger G."/>
            <person name="Gray M.W."/>
            <person name="Holland P.W.H."/>
            <person name="King N."/>
            <person name="Lang F.B.F."/>
            <person name="Roger A.J."/>
            <person name="Ruiz-Trillo I."/>
            <person name="Young S.K."/>
            <person name="Zeng Q."/>
            <person name="Gargeya S."/>
            <person name="Fitzgerald M."/>
            <person name="Haas B."/>
            <person name="Abouelleil A."/>
            <person name="Alvarado L."/>
            <person name="Arachchi H.M."/>
            <person name="Berlin A."/>
            <person name="Chapman S.B."/>
            <person name="Gearin G."/>
            <person name="Goldberg J."/>
            <person name="Griggs A."/>
            <person name="Gujja S."/>
            <person name="Hansen M."/>
            <person name="Heiman D."/>
            <person name="Howarth C."/>
            <person name="Larimer J."/>
            <person name="Lui A."/>
            <person name="MacDonald P.J.P."/>
            <person name="McCowen C."/>
            <person name="Montmayeur A."/>
            <person name="Murphy C."/>
            <person name="Neiman D."/>
            <person name="Pearson M."/>
            <person name="Priest M."/>
            <person name="Roberts A."/>
            <person name="Saif S."/>
            <person name="Shea T."/>
            <person name="Sisk P."/>
            <person name="Stolte C."/>
            <person name="Sykes S."/>
            <person name="Wortman J."/>
            <person name="Nusbaum C."/>
            <person name="Birren B."/>
        </authorList>
    </citation>
    <scope>NUCLEOTIDE SEQUENCE [LARGE SCALE GENOMIC DNA]</scope>
    <source>
        <strain evidence="3 4">ATCC 38327</strain>
    </source>
</reference>
<feature type="transmembrane region" description="Helical" evidence="2">
    <location>
        <begin position="395"/>
        <end position="419"/>
    </location>
</feature>
<gene>
    <name evidence="3" type="ORF">AMAG_10092</name>
</gene>
<feature type="region of interest" description="Disordered" evidence="1">
    <location>
        <begin position="92"/>
        <end position="112"/>
    </location>
</feature>
<evidence type="ECO:0000256" key="1">
    <source>
        <dbReference type="SAM" id="MobiDB-lite"/>
    </source>
</evidence>
<sequence>MITNDPAANPPPSNGVQPNGDPLPVDHAGNVVVPPLAAPLQPSPLPPPAQAAAVDRAPLSASALPAPNLPHVSSLRSIEPLPLVPAGFMNATGSASQSPTAHGPAAHHQSRSTAVFSDVDLTDQSPRTLATSGRAASDGKVASGAPRPLAAVTKSSAMSDDAVASNRGTTEFGSTKGLIGSLSSSVPPPGPPPESWRDFWTSFFASWRAESHRNNYYVGLYLFYLFLDVSDMLLSLVYLASYNVGCYALVTIFHGGVPFAQTMFYLAFLATVLAAISVHTQFSTLVDGLAEHNQYPYAAMLAVARRDWADMASPEITRTKLHALINLLFRDSLMTVIVLANLGPNDNNTIMALKLAISAVSLARNGTHLLLIVLGRMTVSACCGARAFHRHPVFLAIKTVVTCISFVAWLAIPLAFFHYPDLARYIYVTETTYPVSRVDTHRYAMRIRGLPEPVTYDALVPCVRPRAASGALLAVSGGTNSTAAAAALWTQHLSVPYVTTPRTPSTARAPLRRANPLVYAHDYSADFGTRVLPHQYAARDVVPRTAQCTRRYALYTSFYGLLDLEQARVLVPEEVNVRNQNYLAAIEVDQADTADGPLSCSFDYVGFMHQSVVGAGGYREQWAAWTRSVGAWIQGWAGGVSA</sequence>
<keyword evidence="2" id="KW-1133">Transmembrane helix</keyword>
<evidence type="ECO:0000313" key="3">
    <source>
        <dbReference type="EMBL" id="KNE64743.1"/>
    </source>
</evidence>
<feature type="transmembrane region" description="Helical" evidence="2">
    <location>
        <begin position="216"/>
        <end position="239"/>
    </location>
</feature>
<keyword evidence="4" id="KW-1185">Reference proteome</keyword>
<organism evidence="3 4">
    <name type="scientific">Allomyces macrogynus (strain ATCC 38327)</name>
    <name type="common">Allomyces javanicus var. macrogynus</name>
    <dbReference type="NCBI Taxonomy" id="578462"/>
    <lineage>
        <taxon>Eukaryota</taxon>
        <taxon>Fungi</taxon>
        <taxon>Fungi incertae sedis</taxon>
        <taxon>Blastocladiomycota</taxon>
        <taxon>Blastocladiomycetes</taxon>
        <taxon>Blastocladiales</taxon>
        <taxon>Blastocladiaceae</taxon>
        <taxon>Allomyces</taxon>
    </lineage>
</organism>
<dbReference type="Proteomes" id="UP000054350">
    <property type="component" value="Unassembled WGS sequence"/>
</dbReference>
<keyword evidence="2" id="KW-0472">Membrane</keyword>
<reference evidence="4" key="2">
    <citation type="submission" date="2009-11" db="EMBL/GenBank/DDBJ databases">
        <title>The Genome Sequence of Allomyces macrogynus strain ATCC 38327.</title>
        <authorList>
            <consortium name="The Broad Institute Genome Sequencing Platform"/>
            <person name="Russ C."/>
            <person name="Cuomo C."/>
            <person name="Shea T."/>
            <person name="Young S.K."/>
            <person name="Zeng Q."/>
            <person name="Koehrsen M."/>
            <person name="Haas B."/>
            <person name="Borodovsky M."/>
            <person name="Guigo R."/>
            <person name="Alvarado L."/>
            <person name="Berlin A."/>
            <person name="Borenstein D."/>
            <person name="Chen Z."/>
            <person name="Engels R."/>
            <person name="Freedman E."/>
            <person name="Gellesch M."/>
            <person name="Goldberg J."/>
            <person name="Griggs A."/>
            <person name="Gujja S."/>
            <person name="Heiman D."/>
            <person name="Hepburn T."/>
            <person name="Howarth C."/>
            <person name="Jen D."/>
            <person name="Larson L."/>
            <person name="Lewis B."/>
            <person name="Mehta T."/>
            <person name="Park D."/>
            <person name="Pearson M."/>
            <person name="Roberts A."/>
            <person name="Saif S."/>
            <person name="Shenoy N."/>
            <person name="Sisk P."/>
            <person name="Stolte C."/>
            <person name="Sykes S."/>
            <person name="Walk T."/>
            <person name="White J."/>
            <person name="Yandava C."/>
            <person name="Burger G."/>
            <person name="Gray M.W."/>
            <person name="Holland P.W.H."/>
            <person name="King N."/>
            <person name="Lang F.B.F."/>
            <person name="Roger A.J."/>
            <person name="Ruiz-Trillo I."/>
            <person name="Lander E."/>
            <person name="Nusbaum C."/>
        </authorList>
    </citation>
    <scope>NUCLEOTIDE SEQUENCE [LARGE SCALE GENOMIC DNA]</scope>
    <source>
        <strain evidence="4">ATCC 38327</strain>
    </source>
</reference>
<feature type="compositionally biased region" description="Low complexity" evidence="1">
    <location>
        <begin position="31"/>
        <end position="40"/>
    </location>
</feature>
<evidence type="ECO:0000256" key="2">
    <source>
        <dbReference type="SAM" id="Phobius"/>
    </source>
</evidence>
<dbReference type="AlphaFoldDB" id="A0A0L0SQB7"/>